<dbReference type="Gene3D" id="1.10.1790.10">
    <property type="entry name" value="PRD domain"/>
    <property type="match status" value="2"/>
</dbReference>
<evidence type="ECO:0000256" key="3">
    <source>
        <dbReference type="ARBA" id="ARBA00023159"/>
    </source>
</evidence>
<dbReference type="Gene3D" id="3.40.930.10">
    <property type="entry name" value="Mannitol-specific EII, Chain A"/>
    <property type="match status" value="1"/>
</dbReference>
<evidence type="ECO:0000259" key="6">
    <source>
        <dbReference type="PROSITE" id="PS51372"/>
    </source>
</evidence>
<evidence type="ECO:0000259" key="5">
    <source>
        <dbReference type="PROSITE" id="PS51094"/>
    </source>
</evidence>
<organism evidence="7 8">
    <name type="scientific">Breznakia pachnodae</name>
    <dbReference type="NCBI Taxonomy" id="265178"/>
    <lineage>
        <taxon>Bacteria</taxon>
        <taxon>Bacillati</taxon>
        <taxon>Bacillota</taxon>
        <taxon>Erysipelotrichia</taxon>
        <taxon>Erysipelotrichales</taxon>
        <taxon>Erysipelotrichaceae</taxon>
        <taxon>Breznakia</taxon>
    </lineage>
</organism>
<keyword evidence="4" id="KW-0804">Transcription</keyword>
<keyword evidence="3" id="KW-0010">Activator</keyword>
<dbReference type="SUPFAM" id="SSF46785">
    <property type="entry name" value="Winged helix' DNA-binding domain"/>
    <property type="match status" value="1"/>
</dbReference>
<protein>
    <submittedName>
        <fullName evidence="7">Lichenan operon transcriptional antiterminator</fullName>
    </submittedName>
</protein>
<evidence type="ECO:0000313" key="8">
    <source>
        <dbReference type="Proteomes" id="UP001230220"/>
    </source>
</evidence>
<feature type="domain" description="PTS EIIA type-2" evidence="5">
    <location>
        <begin position="469"/>
        <end position="611"/>
    </location>
</feature>
<dbReference type="InterPro" id="IPR002178">
    <property type="entry name" value="PTS_EIIA_type-2_dom"/>
</dbReference>
<dbReference type="EMBL" id="JAUSUR010000003">
    <property type="protein sequence ID" value="MDQ0361239.1"/>
    <property type="molecule type" value="Genomic_DNA"/>
</dbReference>
<dbReference type="PANTHER" id="PTHR30185:SF12">
    <property type="entry name" value="TRANSCRIPTIONAL REGULATOR MANR"/>
    <property type="match status" value="1"/>
</dbReference>
<dbReference type="InterPro" id="IPR050661">
    <property type="entry name" value="BglG_antiterminators"/>
</dbReference>
<dbReference type="InterPro" id="IPR016152">
    <property type="entry name" value="PTrfase/Anion_transptr"/>
</dbReference>
<evidence type="ECO:0000256" key="1">
    <source>
        <dbReference type="ARBA" id="ARBA00022737"/>
    </source>
</evidence>
<reference evidence="7 8" key="1">
    <citation type="submission" date="2023-07" db="EMBL/GenBank/DDBJ databases">
        <title>Genomic Encyclopedia of Type Strains, Phase IV (KMG-IV): sequencing the most valuable type-strain genomes for metagenomic binning, comparative biology and taxonomic classification.</title>
        <authorList>
            <person name="Goeker M."/>
        </authorList>
    </citation>
    <scope>NUCLEOTIDE SEQUENCE [LARGE SCALE GENOMIC DNA]</scope>
    <source>
        <strain evidence="7 8">DSM 16784</strain>
    </source>
</reference>
<dbReference type="SUPFAM" id="SSF55804">
    <property type="entry name" value="Phoshotransferase/anion transport protein"/>
    <property type="match status" value="1"/>
</dbReference>
<dbReference type="InterPro" id="IPR036390">
    <property type="entry name" value="WH_DNA-bd_sf"/>
</dbReference>
<evidence type="ECO:0000256" key="2">
    <source>
        <dbReference type="ARBA" id="ARBA00023015"/>
    </source>
</evidence>
<name>A0ABU0E2Y0_9FIRM</name>
<sequence length="619" mass="73432">MDTTKRHQQLLDYLYYEKGWVSARRLAQLLNVSTRTIRNYVTAINQNEKLITSAKEGYILDSYKINRNDAMDPSIERIIYIAEVFLCNEEVDIFEVAEELHVSTSTIERELQMMREQAKQQQVMIHKNKFIVSLVGDEQHIRQILFVWLQQKMIYNHVLFSDDKVNDDYNKMKELINSNFDGLLINTFFLSSFIMHLLISVKRIQSGFELKNKEIPHYPKEKHAYFEKMKEQLESKFEYTLSSYELYYLIELVIDHMTISSNWKSWVGLITQNEQRTIKEIIDRIRVIYPFEVSEKYLFLFAFQVRQLVKKIRLDEVVDNPFVLDMKKHNSDYFELAVLSAKNINEVYDVHLQDEHITFLALQYGFYLNVEKPKIPCILVIGNYLAMEEIFIASFKNSYGELMEIIEVVSNLKEVSDEYKDKRVMIISTYRDSHLANFKFHALVSPILKQEDHYEINKVLHYYDQSKLKAVMKELIANSEVSYAGDVYLKDEEAYIDYLGKQMGLSIEDIKAVKKREQLSSTAFHSFVAIPHMFSSDLSKTKISFIINEVPTKWREHSIKVIALVCPAKKELSRLPEYIKLISEYFMERPFIDYLIRGKSEEAFHQRLFDFEMYKRGYW</sequence>
<comment type="caution">
    <text evidence="7">The sequence shown here is derived from an EMBL/GenBank/DDBJ whole genome shotgun (WGS) entry which is preliminary data.</text>
</comment>
<proteinExistence type="predicted"/>
<dbReference type="Proteomes" id="UP001230220">
    <property type="component" value="Unassembled WGS sequence"/>
</dbReference>
<evidence type="ECO:0000256" key="4">
    <source>
        <dbReference type="ARBA" id="ARBA00023163"/>
    </source>
</evidence>
<keyword evidence="8" id="KW-1185">Reference proteome</keyword>
<dbReference type="SUPFAM" id="SSF63520">
    <property type="entry name" value="PTS-regulatory domain, PRD"/>
    <property type="match status" value="2"/>
</dbReference>
<dbReference type="Gene3D" id="1.10.10.10">
    <property type="entry name" value="Winged helix-like DNA-binding domain superfamily/Winged helix DNA-binding domain"/>
    <property type="match status" value="1"/>
</dbReference>
<dbReference type="InterPro" id="IPR036634">
    <property type="entry name" value="PRD_sf"/>
</dbReference>
<keyword evidence="2" id="KW-0805">Transcription regulation</keyword>
<dbReference type="Pfam" id="PF00874">
    <property type="entry name" value="PRD"/>
    <property type="match status" value="2"/>
</dbReference>
<dbReference type="Pfam" id="PF00359">
    <property type="entry name" value="PTS_EIIA_2"/>
    <property type="match status" value="1"/>
</dbReference>
<accession>A0ABU0E2Y0</accession>
<keyword evidence="1" id="KW-0677">Repeat</keyword>
<dbReference type="InterPro" id="IPR011608">
    <property type="entry name" value="PRD"/>
</dbReference>
<dbReference type="Pfam" id="PF05043">
    <property type="entry name" value="Mga"/>
    <property type="match status" value="1"/>
</dbReference>
<dbReference type="InterPro" id="IPR036388">
    <property type="entry name" value="WH-like_DNA-bd_sf"/>
</dbReference>
<evidence type="ECO:0000313" key="7">
    <source>
        <dbReference type="EMBL" id="MDQ0361239.1"/>
    </source>
</evidence>
<feature type="domain" description="PRD" evidence="6">
    <location>
        <begin position="269"/>
        <end position="374"/>
    </location>
</feature>
<gene>
    <name evidence="7" type="ORF">J2S15_001986</name>
</gene>
<dbReference type="PANTHER" id="PTHR30185">
    <property type="entry name" value="CRYPTIC BETA-GLUCOSIDE BGL OPERON ANTITERMINATOR"/>
    <property type="match status" value="1"/>
</dbReference>
<dbReference type="PROSITE" id="PS51372">
    <property type="entry name" value="PRD_2"/>
    <property type="match status" value="1"/>
</dbReference>
<dbReference type="InterPro" id="IPR013196">
    <property type="entry name" value="HTH_11"/>
</dbReference>
<dbReference type="InterPro" id="IPR007737">
    <property type="entry name" value="Mga_HTH"/>
</dbReference>
<dbReference type="RefSeq" id="WP_307407792.1">
    <property type="nucleotide sequence ID" value="NZ_JAUSUR010000003.1"/>
</dbReference>
<dbReference type="PROSITE" id="PS51094">
    <property type="entry name" value="PTS_EIIA_TYPE_2"/>
    <property type="match status" value="1"/>
</dbReference>
<dbReference type="Pfam" id="PF08279">
    <property type="entry name" value="HTH_11"/>
    <property type="match status" value="1"/>
</dbReference>